<dbReference type="PROSITE" id="PS00108">
    <property type="entry name" value="PROTEIN_KINASE_ST"/>
    <property type="match status" value="1"/>
</dbReference>
<comment type="caution">
    <text evidence="2">The sequence shown here is derived from an EMBL/GenBank/DDBJ whole genome shotgun (WGS) entry which is preliminary data.</text>
</comment>
<proteinExistence type="predicted"/>
<dbReference type="AlphaFoldDB" id="A0A0W0Y0M4"/>
<dbReference type="STRING" id="45073.Lqui_1419"/>
<dbReference type="GO" id="GO:0004674">
    <property type="term" value="F:protein serine/threonine kinase activity"/>
    <property type="evidence" value="ECO:0007669"/>
    <property type="project" value="TreeGrafter"/>
</dbReference>
<dbReference type="Proteomes" id="UP000054618">
    <property type="component" value="Unassembled WGS sequence"/>
</dbReference>
<feature type="domain" description="Protein kinase" evidence="1">
    <location>
        <begin position="75"/>
        <end position="349"/>
    </location>
</feature>
<dbReference type="PROSITE" id="PS50011">
    <property type="entry name" value="PROTEIN_KINASE_DOM"/>
    <property type="match status" value="1"/>
</dbReference>
<sequence>MIEIDPDNLNELSKPLMRILLASTNDPLFGQGVHYVPLYSNLLPEGENQVTIPVLVKKAFLAKPSKQYPGEFTLDIFSDQIGSGTFAKVYNSEGKVKSRLDFKFIKRENDKEAVIKALRYTEEDRKKITKEAQRASLGDAIKCKPPLFSNQWAFLVMSKAKGIPLSRVIDKMKIGEINPTLRQMILATKSILMQVDTVQQKKYGHRDIKPANILLDLPNGKATLVDFAFAKELKHPQTHCKTNKGTPLYLAPEVYRHGYITSQCDDYSAGLCLAELWGDTLLDLISISGDAKRLYRRNREETFKDLYARMNLSETAKILLDTLIYGLTRYNPKCRLTSKDGIALCDQLLQEANLDELIYTPPTPEEREQEFEDELIGNLSDCIIDIPGDCDLLSYGLSH</sequence>
<name>A0A0W0Y0M4_9GAMM</name>
<keyword evidence="3" id="KW-1185">Reference proteome</keyword>
<dbReference type="InterPro" id="IPR000719">
    <property type="entry name" value="Prot_kinase_dom"/>
</dbReference>
<dbReference type="InterPro" id="IPR011009">
    <property type="entry name" value="Kinase-like_dom_sf"/>
</dbReference>
<dbReference type="PANTHER" id="PTHR44167">
    <property type="entry name" value="OVARIAN-SPECIFIC SERINE/THREONINE-PROTEIN KINASE LOK-RELATED"/>
    <property type="match status" value="1"/>
</dbReference>
<reference evidence="2 3" key="1">
    <citation type="submission" date="2015-11" db="EMBL/GenBank/DDBJ databases">
        <title>Genomic analysis of 38 Legionella species identifies large and diverse effector repertoires.</title>
        <authorList>
            <person name="Burstein D."/>
            <person name="Amaro F."/>
            <person name="Zusman T."/>
            <person name="Lifshitz Z."/>
            <person name="Cohen O."/>
            <person name="Gilbert J.A."/>
            <person name="Pupko T."/>
            <person name="Shuman H.A."/>
            <person name="Segal G."/>
        </authorList>
    </citation>
    <scope>NUCLEOTIDE SEQUENCE [LARGE SCALE GENOMIC DNA]</scope>
    <source>
        <strain evidence="2 3">CDC#1442-AUS-E</strain>
    </source>
</reference>
<evidence type="ECO:0000259" key="1">
    <source>
        <dbReference type="PROSITE" id="PS50011"/>
    </source>
</evidence>
<dbReference type="EMBL" id="LNYS01000008">
    <property type="protein sequence ID" value="KTD50094.1"/>
    <property type="molecule type" value="Genomic_DNA"/>
</dbReference>
<dbReference type="GO" id="GO:0005524">
    <property type="term" value="F:ATP binding"/>
    <property type="evidence" value="ECO:0007669"/>
    <property type="project" value="InterPro"/>
</dbReference>
<dbReference type="Gene3D" id="1.10.510.10">
    <property type="entry name" value="Transferase(Phosphotransferase) domain 1"/>
    <property type="match status" value="1"/>
</dbReference>
<dbReference type="InterPro" id="IPR008271">
    <property type="entry name" value="Ser/Thr_kinase_AS"/>
</dbReference>
<evidence type="ECO:0000313" key="3">
    <source>
        <dbReference type="Proteomes" id="UP000054618"/>
    </source>
</evidence>
<keyword evidence="2" id="KW-0418">Kinase</keyword>
<dbReference type="PANTHER" id="PTHR44167:SF31">
    <property type="entry name" value="PROTEIN CBG02007"/>
    <property type="match status" value="1"/>
</dbReference>
<dbReference type="OrthoDB" id="9801841at2"/>
<dbReference type="PATRIC" id="fig|45073.5.peg.1496"/>
<keyword evidence="2" id="KW-0808">Transferase</keyword>
<evidence type="ECO:0000313" key="2">
    <source>
        <dbReference type="EMBL" id="KTD50094.1"/>
    </source>
</evidence>
<organism evidence="2 3">
    <name type="scientific">Legionella quinlivanii</name>
    <dbReference type="NCBI Taxonomy" id="45073"/>
    <lineage>
        <taxon>Bacteria</taxon>
        <taxon>Pseudomonadati</taxon>
        <taxon>Pseudomonadota</taxon>
        <taxon>Gammaproteobacteria</taxon>
        <taxon>Legionellales</taxon>
        <taxon>Legionellaceae</taxon>
        <taxon>Legionella</taxon>
    </lineage>
</organism>
<dbReference type="SMART" id="SM00220">
    <property type="entry name" value="S_TKc"/>
    <property type="match status" value="1"/>
</dbReference>
<dbReference type="GO" id="GO:0005737">
    <property type="term" value="C:cytoplasm"/>
    <property type="evidence" value="ECO:0007669"/>
    <property type="project" value="TreeGrafter"/>
</dbReference>
<dbReference type="RefSeq" id="WP_058507532.1">
    <property type="nucleotide sequence ID" value="NZ_CAAAIK010000001.1"/>
</dbReference>
<protein>
    <submittedName>
        <fullName evidence="2">Serine/threonine-protein kinase</fullName>
    </submittedName>
</protein>
<dbReference type="SUPFAM" id="SSF56112">
    <property type="entry name" value="Protein kinase-like (PK-like)"/>
    <property type="match status" value="1"/>
</dbReference>
<accession>A0A0W0Y0M4</accession>
<gene>
    <name evidence="2" type="primary">lok</name>
    <name evidence="2" type="ORF">Lqui_1419</name>
</gene>
<dbReference type="Pfam" id="PF00069">
    <property type="entry name" value="Pkinase"/>
    <property type="match status" value="1"/>
</dbReference>